<evidence type="ECO:0000313" key="6">
    <source>
        <dbReference type="Proteomes" id="UP000232323"/>
    </source>
</evidence>
<sequence>MGCGTSTHLGEKFRFLTRTTEVTCSGPVGVAEQKGFEPSKQLIDQNDYQNEAMQHADEICDASKVHESARRVDYSAGKDGPDEMTNITRFSIEDCEAEAQDSSSLLQSLGGHESLVCIIDMFYEKVLGDHRLVGFFQDCNVDLLKSHVVAFVSLILDGVPNYHQSFNVESMALAHGHLIQGSGLKAEHFDMFLSHLEATFVTQNKVVNISESEHVLSEIFKILRPLRKAFESSIWNQLE</sequence>
<dbReference type="Gene3D" id="1.10.490.10">
    <property type="entry name" value="Globins"/>
    <property type="match status" value="1"/>
</dbReference>
<evidence type="ECO:0000313" key="5">
    <source>
        <dbReference type="EMBL" id="GAX74587.1"/>
    </source>
</evidence>
<accession>A0A250WUT4</accession>
<evidence type="ECO:0000256" key="3">
    <source>
        <dbReference type="ARBA" id="ARBA00022723"/>
    </source>
</evidence>
<dbReference type="SUPFAM" id="SSF46458">
    <property type="entry name" value="Globin-like"/>
    <property type="match status" value="1"/>
</dbReference>
<dbReference type="Proteomes" id="UP000232323">
    <property type="component" value="Unassembled WGS sequence"/>
</dbReference>
<protein>
    <recommendedName>
        <fullName evidence="7">Globin family profile domain-containing protein</fullName>
    </recommendedName>
</protein>
<dbReference type="AlphaFoldDB" id="A0A250WUT4"/>
<keyword evidence="2" id="KW-0349">Heme</keyword>
<dbReference type="OrthoDB" id="2155372at2759"/>
<dbReference type="EMBL" id="BEGY01000008">
    <property type="protein sequence ID" value="GAX74587.1"/>
    <property type="molecule type" value="Genomic_DNA"/>
</dbReference>
<keyword evidence="3" id="KW-0479">Metal-binding</keyword>
<dbReference type="GO" id="GO:0020037">
    <property type="term" value="F:heme binding"/>
    <property type="evidence" value="ECO:0007669"/>
    <property type="project" value="InterPro"/>
</dbReference>
<dbReference type="InterPro" id="IPR012292">
    <property type="entry name" value="Globin/Proto"/>
</dbReference>
<evidence type="ECO:0000256" key="2">
    <source>
        <dbReference type="ARBA" id="ARBA00022617"/>
    </source>
</evidence>
<name>A0A250WUT4_9CHLO</name>
<keyword evidence="1" id="KW-0813">Transport</keyword>
<keyword evidence="6" id="KW-1185">Reference proteome</keyword>
<dbReference type="GO" id="GO:0046872">
    <property type="term" value="F:metal ion binding"/>
    <property type="evidence" value="ECO:0007669"/>
    <property type="project" value="UniProtKB-KW"/>
</dbReference>
<comment type="caution">
    <text evidence="5">The sequence shown here is derived from an EMBL/GenBank/DDBJ whole genome shotgun (WGS) entry which is preliminary data.</text>
</comment>
<gene>
    <name evidence="5" type="ORF">CEUSTIGMA_g2035.t1</name>
</gene>
<dbReference type="GO" id="GO:0019825">
    <property type="term" value="F:oxygen binding"/>
    <property type="evidence" value="ECO:0007669"/>
    <property type="project" value="InterPro"/>
</dbReference>
<keyword evidence="4" id="KW-0408">Iron</keyword>
<dbReference type="InterPro" id="IPR009050">
    <property type="entry name" value="Globin-like_sf"/>
</dbReference>
<evidence type="ECO:0000256" key="1">
    <source>
        <dbReference type="ARBA" id="ARBA00022448"/>
    </source>
</evidence>
<organism evidence="5 6">
    <name type="scientific">Chlamydomonas eustigma</name>
    <dbReference type="NCBI Taxonomy" id="1157962"/>
    <lineage>
        <taxon>Eukaryota</taxon>
        <taxon>Viridiplantae</taxon>
        <taxon>Chlorophyta</taxon>
        <taxon>core chlorophytes</taxon>
        <taxon>Chlorophyceae</taxon>
        <taxon>CS clade</taxon>
        <taxon>Chlamydomonadales</taxon>
        <taxon>Chlamydomonadaceae</taxon>
        <taxon>Chlamydomonas</taxon>
    </lineage>
</organism>
<dbReference type="CDD" id="cd00454">
    <property type="entry name" value="TrHb1_N"/>
    <property type="match status" value="1"/>
</dbReference>
<dbReference type="InterPro" id="IPR001486">
    <property type="entry name" value="Hemoglobin_trunc"/>
</dbReference>
<proteinExistence type="predicted"/>
<dbReference type="Pfam" id="PF01152">
    <property type="entry name" value="Bac_globin"/>
    <property type="match status" value="1"/>
</dbReference>
<reference evidence="5 6" key="1">
    <citation type="submission" date="2017-08" db="EMBL/GenBank/DDBJ databases">
        <title>Acidophilic green algal genome provides insights into adaptation to an acidic environment.</title>
        <authorList>
            <person name="Hirooka S."/>
            <person name="Hirose Y."/>
            <person name="Kanesaki Y."/>
            <person name="Higuchi S."/>
            <person name="Fujiwara T."/>
            <person name="Onuma R."/>
            <person name="Era A."/>
            <person name="Ohbayashi R."/>
            <person name="Uzuka A."/>
            <person name="Nozaki H."/>
            <person name="Yoshikawa H."/>
            <person name="Miyagishima S.Y."/>
        </authorList>
    </citation>
    <scope>NUCLEOTIDE SEQUENCE [LARGE SCALE GENOMIC DNA]</scope>
    <source>
        <strain evidence="5 6">NIES-2499</strain>
    </source>
</reference>
<evidence type="ECO:0000256" key="4">
    <source>
        <dbReference type="ARBA" id="ARBA00023004"/>
    </source>
</evidence>
<evidence type="ECO:0008006" key="7">
    <source>
        <dbReference type="Google" id="ProtNLM"/>
    </source>
</evidence>